<feature type="non-terminal residue" evidence="2">
    <location>
        <position position="654"/>
    </location>
</feature>
<reference evidence="2 3" key="1">
    <citation type="submission" date="2021-03" db="EMBL/GenBank/DDBJ databases">
        <authorList>
            <person name="King G.J."/>
            <person name="Bancroft I."/>
            <person name="Baten A."/>
            <person name="Bloomfield J."/>
            <person name="Borpatragohain P."/>
            <person name="He Z."/>
            <person name="Irish N."/>
            <person name="Irwin J."/>
            <person name="Liu K."/>
            <person name="Mauleon R.P."/>
            <person name="Moore J."/>
            <person name="Morris R."/>
            <person name="Ostergaard L."/>
            <person name="Wang B."/>
            <person name="Wells R."/>
        </authorList>
    </citation>
    <scope>NUCLEOTIDE SEQUENCE [LARGE SCALE GENOMIC DNA]</scope>
    <source>
        <strain evidence="2">R-o-18</strain>
        <tissue evidence="2">Leaf</tissue>
    </source>
</reference>
<dbReference type="EMBL" id="JADBGQ010000007">
    <property type="protein sequence ID" value="KAG5388609.1"/>
    <property type="molecule type" value="Genomic_DNA"/>
</dbReference>
<comment type="caution">
    <text evidence="2">The sequence shown here is derived from an EMBL/GenBank/DDBJ whole genome shotgun (WGS) entry which is preliminary data.</text>
</comment>
<feature type="region of interest" description="Disordered" evidence="1">
    <location>
        <begin position="119"/>
        <end position="170"/>
    </location>
</feature>
<keyword evidence="3" id="KW-1185">Reference proteome</keyword>
<evidence type="ECO:0000313" key="3">
    <source>
        <dbReference type="Proteomes" id="UP000823674"/>
    </source>
</evidence>
<accession>A0ABQ7LPV5</accession>
<organism evidence="2 3">
    <name type="scientific">Brassica rapa subsp. trilocularis</name>
    <dbReference type="NCBI Taxonomy" id="1813537"/>
    <lineage>
        <taxon>Eukaryota</taxon>
        <taxon>Viridiplantae</taxon>
        <taxon>Streptophyta</taxon>
        <taxon>Embryophyta</taxon>
        <taxon>Tracheophyta</taxon>
        <taxon>Spermatophyta</taxon>
        <taxon>Magnoliopsida</taxon>
        <taxon>eudicotyledons</taxon>
        <taxon>Gunneridae</taxon>
        <taxon>Pentapetalae</taxon>
        <taxon>rosids</taxon>
        <taxon>malvids</taxon>
        <taxon>Brassicales</taxon>
        <taxon>Brassicaceae</taxon>
        <taxon>Brassiceae</taxon>
        <taxon>Brassica</taxon>
    </lineage>
</organism>
<evidence type="ECO:0000313" key="2">
    <source>
        <dbReference type="EMBL" id="KAG5388609.1"/>
    </source>
</evidence>
<feature type="region of interest" description="Disordered" evidence="1">
    <location>
        <begin position="363"/>
        <end position="393"/>
    </location>
</feature>
<gene>
    <name evidence="2" type="primary">A08g504230.1_BraROA</name>
    <name evidence="2" type="ORF">IGI04_030150</name>
</gene>
<feature type="compositionally biased region" description="Low complexity" evidence="1">
    <location>
        <begin position="200"/>
        <end position="217"/>
    </location>
</feature>
<name>A0ABQ7LPV5_BRACM</name>
<evidence type="ECO:0000256" key="1">
    <source>
        <dbReference type="SAM" id="MobiDB-lite"/>
    </source>
</evidence>
<sequence length="654" mass="73793">MTLSRSLRIERPRHSVGRYVLSDQDTPSVTTRSLRIERPRHSVGRYVLSDLATRSSLRIEQPSHSVGHYVSSDLATRSVATNLRKDIFTNSLAVKYRPNLNRTTKYRLSEGNGHVLLGSKTVTTELPPENPRRSYPLGFKPNKPSSVTTHTRRPVAMQQPNPSEARSLRSDRAIVPLGRYLATELEPNLGRYVATERSSRSVATSSRPSSSQSSVRDVVTELEPSSVADVDRAIVSARSLRRDRAIVPLGRYVATDDRARAKARSLRSDRARAKARSLRRDRAIVPLGRYVGTERSSRSVATDQARAKARLLRSDRALVSLGRYVATGLEPKFGRCVAIEPFRTSIRHQSLHSRQTFESYLPKSVASSVHKPRKTRSKRVESEDGPKGPKTRLEAHPTIFSNQKPVNHSMVHAWPTRKDKCQVSADKYGSFEDNSATQLGLAVLGLLELGISPTALEPRLIPCYIRVLWEIRVFLVFLFKRKSTRPGPRWIGRYVATERNVWSVVGRSLCSDRLSALVGHYIATERNVWSVVGRSLRSDRLSGLVGHYIETDSFAGQSLRSDRPSGLVDRYVATGSFADQATLFGFFLTFYEHVLGLWVFSFDESTEISARFHRKVLRKDFFTKITFRKNVHADFYRYLDVNSVVTIFDPNTTL</sequence>
<feature type="region of interest" description="Disordered" evidence="1">
    <location>
        <begin position="195"/>
        <end position="218"/>
    </location>
</feature>
<proteinExistence type="predicted"/>
<feature type="compositionally biased region" description="Basic and acidic residues" evidence="1">
    <location>
        <begin position="378"/>
        <end position="393"/>
    </location>
</feature>
<protein>
    <submittedName>
        <fullName evidence="2">Uncharacterized protein</fullName>
    </submittedName>
</protein>
<dbReference type="Proteomes" id="UP000823674">
    <property type="component" value="Chromosome A08"/>
</dbReference>